<dbReference type="AlphaFoldDB" id="A0A1H7R2F6"/>
<evidence type="ECO:0000313" key="2">
    <source>
        <dbReference type="Proteomes" id="UP000199120"/>
    </source>
</evidence>
<gene>
    <name evidence="1" type="ORF">SAMN05192542_10982</name>
</gene>
<evidence type="ECO:0000313" key="1">
    <source>
        <dbReference type="EMBL" id="SEL54441.1"/>
    </source>
</evidence>
<proteinExistence type="predicted"/>
<name>A0A1H7R2F6_9BURK</name>
<keyword evidence="2" id="KW-1185">Reference proteome</keyword>
<dbReference type="EMBL" id="FOAJ01000009">
    <property type="protein sequence ID" value="SEL54441.1"/>
    <property type="molecule type" value="Genomic_DNA"/>
</dbReference>
<accession>A0A1H7R2F6</accession>
<reference evidence="2" key="1">
    <citation type="submission" date="2016-10" db="EMBL/GenBank/DDBJ databases">
        <authorList>
            <person name="Varghese N."/>
            <person name="Submissions S."/>
        </authorList>
    </citation>
    <scope>NUCLEOTIDE SEQUENCE [LARGE SCALE GENOMIC DNA]</scope>
    <source>
        <strain evidence="2">LMG 26416</strain>
    </source>
</reference>
<sequence>MAVVPANAEFSRVMSDVEQGRAYYPAGIDLRQPQAGSWFRAYHPAASALPERWAASARHVSNSGWSVMSSA</sequence>
<protein>
    <submittedName>
        <fullName evidence="1">Uncharacterized protein</fullName>
    </submittedName>
</protein>
<organism evidence="1 2">
    <name type="scientific">Paraburkholderia caballeronis</name>
    <dbReference type="NCBI Taxonomy" id="416943"/>
    <lineage>
        <taxon>Bacteria</taxon>
        <taxon>Pseudomonadati</taxon>
        <taxon>Pseudomonadota</taxon>
        <taxon>Betaproteobacteria</taxon>
        <taxon>Burkholderiales</taxon>
        <taxon>Burkholderiaceae</taxon>
        <taxon>Paraburkholderia</taxon>
    </lineage>
</organism>
<dbReference type="Proteomes" id="UP000199120">
    <property type="component" value="Unassembled WGS sequence"/>
</dbReference>